<proteinExistence type="inferred from homology"/>
<protein>
    <recommendedName>
        <fullName evidence="7">Vang-like protein</fullName>
    </recommendedName>
</protein>
<evidence type="ECO:0000256" key="8">
    <source>
        <dbReference type="SAM" id="MobiDB-lite"/>
    </source>
</evidence>
<feature type="compositionally biased region" description="Basic and acidic residues" evidence="8">
    <location>
        <begin position="12"/>
        <end position="21"/>
    </location>
</feature>
<dbReference type="Proteomes" id="UP000218231">
    <property type="component" value="Unassembled WGS sequence"/>
</dbReference>
<dbReference type="Pfam" id="PF06638">
    <property type="entry name" value="Strabismus"/>
    <property type="match status" value="1"/>
</dbReference>
<evidence type="ECO:0000256" key="7">
    <source>
        <dbReference type="PIRNR" id="PIRNR007991"/>
    </source>
</evidence>
<name>A0A2A2JR60_9BILA</name>
<keyword evidence="2 7" id="KW-1003">Cell membrane</keyword>
<comment type="similarity">
    <text evidence="6 7">Belongs to the Vang family.</text>
</comment>
<evidence type="ECO:0000256" key="6">
    <source>
        <dbReference type="ARBA" id="ARBA00025718"/>
    </source>
</evidence>
<feature type="transmembrane region" description="Helical" evidence="9">
    <location>
        <begin position="166"/>
        <end position="185"/>
    </location>
</feature>
<evidence type="ECO:0000313" key="10">
    <source>
        <dbReference type="EMBL" id="PAV64113.1"/>
    </source>
</evidence>
<sequence length="569" mass="64752">MSVVSAGGRLPMPRDQRGSLRMEPRHMRARGRYAHSDVGVGDPFLPRFSAIASEGVKIPMQRDEWGEDTTVVTGVTSEHSYSGEEKKVYEPPVGRVVGRRSIDTNLIQIKISFFRCSRLFWILCSSLIGLAAVISAPAMCILPFLASHILGGEQFPISCQVDCQGSLLLVVIKTILLIVAIWALYWRHSLADMPRLYVARVSLVMFVLFILFAFWLFYIVRIFIERYQQYTYVISFATSLLDALLFIHYISFIILEIRRLRKEFVVTIVRDPDGESRTMPLGYMSIQEAAVEILLFYESTFPSYNMLLDKARQSAQQMRSGVPGGAAGFKMYDLEGLGPNQPISEVNARALMEAAARRRIAGYNELIQEEMDFSRRLQKRKYRLKIAAEDAFAHMQGIADSQQGTANGKQNVANQMDSMTAAQNVFTWIMRPMNKYLKTMRMQQKFNSESITRHIEKCLSMKVDHRTFLQRYFSDRFPEKDIVTESKWSIVSDSQSSANIQHGITFLLRSHNKAGTYFEDSFQFTNFQADNNGVQLLCTVSTLPFINLTEQSRASISKFALKISNESSV</sequence>
<keyword evidence="11" id="KW-1185">Reference proteome</keyword>
<evidence type="ECO:0000256" key="9">
    <source>
        <dbReference type="SAM" id="Phobius"/>
    </source>
</evidence>
<keyword evidence="3 9" id="KW-0812">Transmembrane</keyword>
<dbReference type="PIRSF" id="PIRSF007991">
    <property type="entry name" value="Strabismus"/>
    <property type="match status" value="1"/>
</dbReference>
<feature type="transmembrane region" description="Helical" evidence="9">
    <location>
        <begin position="119"/>
        <end position="146"/>
    </location>
</feature>
<dbReference type="OrthoDB" id="8887313at2759"/>
<comment type="subcellular location">
    <subcellularLocation>
        <location evidence="1">Cell membrane</location>
        <topology evidence="1">Multi-pass membrane protein</topology>
    </subcellularLocation>
</comment>
<feature type="transmembrane region" description="Helical" evidence="9">
    <location>
        <begin position="230"/>
        <end position="255"/>
    </location>
</feature>
<evidence type="ECO:0000256" key="2">
    <source>
        <dbReference type="ARBA" id="ARBA00022475"/>
    </source>
</evidence>
<evidence type="ECO:0000256" key="1">
    <source>
        <dbReference type="ARBA" id="ARBA00004651"/>
    </source>
</evidence>
<comment type="caution">
    <text evidence="10">The sequence shown here is derived from an EMBL/GenBank/DDBJ whole genome shotgun (WGS) entry which is preliminary data.</text>
</comment>
<dbReference type="EMBL" id="LIAE01010276">
    <property type="protein sequence ID" value="PAV64113.1"/>
    <property type="molecule type" value="Genomic_DNA"/>
</dbReference>
<dbReference type="STRING" id="2018661.A0A2A2JR60"/>
<dbReference type="AlphaFoldDB" id="A0A2A2JR60"/>
<dbReference type="GO" id="GO:0005886">
    <property type="term" value="C:plasma membrane"/>
    <property type="evidence" value="ECO:0007669"/>
    <property type="project" value="UniProtKB-SubCell"/>
</dbReference>
<dbReference type="PANTHER" id="PTHR20886">
    <property type="entry name" value="VANG-LIKE PROTEIN"/>
    <property type="match status" value="1"/>
</dbReference>
<gene>
    <name evidence="10" type="ORF">WR25_05615</name>
</gene>
<accession>A0A2A2JR60</accession>
<organism evidence="10 11">
    <name type="scientific">Diploscapter pachys</name>
    <dbReference type="NCBI Taxonomy" id="2018661"/>
    <lineage>
        <taxon>Eukaryota</taxon>
        <taxon>Metazoa</taxon>
        <taxon>Ecdysozoa</taxon>
        <taxon>Nematoda</taxon>
        <taxon>Chromadorea</taxon>
        <taxon>Rhabditida</taxon>
        <taxon>Rhabditina</taxon>
        <taxon>Rhabditomorpha</taxon>
        <taxon>Rhabditoidea</taxon>
        <taxon>Rhabditidae</taxon>
        <taxon>Diploscapter</taxon>
    </lineage>
</organism>
<keyword evidence="4 9" id="KW-1133">Transmembrane helix</keyword>
<feature type="region of interest" description="Disordered" evidence="8">
    <location>
        <begin position="1"/>
        <end position="21"/>
    </location>
</feature>
<evidence type="ECO:0000313" key="11">
    <source>
        <dbReference type="Proteomes" id="UP000218231"/>
    </source>
</evidence>
<evidence type="ECO:0000256" key="4">
    <source>
        <dbReference type="ARBA" id="ARBA00022989"/>
    </source>
</evidence>
<evidence type="ECO:0000256" key="5">
    <source>
        <dbReference type="ARBA" id="ARBA00023136"/>
    </source>
</evidence>
<reference evidence="10 11" key="1">
    <citation type="journal article" date="2017" name="Curr. Biol.">
        <title>Genome architecture and evolution of a unichromosomal asexual nematode.</title>
        <authorList>
            <person name="Fradin H."/>
            <person name="Zegar C."/>
            <person name="Gutwein M."/>
            <person name="Lucas J."/>
            <person name="Kovtun M."/>
            <person name="Corcoran D."/>
            <person name="Baugh L.R."/>
            <person name="Kiontke K."/>
            <person name="Gunsalus K."/>
            <person name="Fitch D.H."/>
            <person name="Piano F."/>
        </authorList>
    </citation>
    <scope>NUCLEOTIDE SEQUENCE [LARGE SCALE GENOMIC DNA]</scope>
    <source>
        <strain evidence="10">PF1309</strain>
    </source>
</reference>
<feature type="transmembrane region" description="Helical" evidence="9">
    <location>
        <begin position="197"/>
        <end position="224"/>
    </location>
</feature>
<evidence type="ECO:0000256" key="3">
    <source>
        <dbReference type="ARBA" id="ARBA00022692"/>
    </source>
</evidence>
<keyword evidence="5 7" id="KW-0472">Membrane</keyword>
<dbReference type="InterPro" id="IPR009539">
    <property type="entry name" value="VANGL"/>
</dbReference>